<dbReference type="PANTHER" id="PTHR46268">
    <property type="entry name" value="STRESS RESPONSE PROTEIN NHAX"/>
    <property type="match status" value="1"/>
</dbReference>
<gene>
    <name evidence="3" type="ORF">EA655_15185</name>
</gene>
<dbReference type="PANTHER" id="PTHR46268:SF15">
    <property type="entry name" value="UNIVERSAL STRESS PROTEIN HP_0031"/>
    <property type="match status" value="1"/>
</dbReference>
<dbReference type="InterPro" id="IPR006015">
    <property type="entry name" value="Universal_stress_UspA"/>
</dbReference>
<evidence type="ECO:0000313" key="4">
    <source>
        <dbReference type="Proteomes" id="UP000294164"/>
    </source>
</evidence>
<dbReference type="Pfam" id="PF00582">
    <property type="entry name" value="Usp"/>
    <property type="match status" value="1"/>
</dbReference>
<dbReference type="RefSeq" id="WP_130535340.1">
    <property type="nucleotide sequence ID" value="NZ_SHMG01000010.1"/>
</dbReference>
<reference evidence="3 4" key="1">
    <citation type="submission" date="2019-02" db="EMBL/GenBank/DDBJ databases">
        <title>WGS of Pseudoxanthomonas species novum from clinical isolates.</title>
        <authorList>
            <person name="Bernier A.-M."/>
            <person name="Bernard K."/>
            <person name="Vachon A."/>
        </authorList>
    </citation>
    <scope>NUCLEOTIDE SEQUENCE [LARGE SCALE GENOMIC DNA]</scope>
    <source>
        <strain evidence="3 4">NML130969</strain>
    </source>
</reference>
<evidence type="ECO:0000256" key="1">
    <source>
        <dbReference type="ARBA" id="ARBA00008791"/>
    </source>
</evidence>
<dbReference type="CDD" id="cd00293">
    <property type="entry name" value="USP-like"/>
    <property type="match status" value="1"/>
</dbReference>
<dbReference type="SUPFAM" id="SSF52402">
    <property type="entry name" value="Adenine nucleotide alpha hydrolases-like"/>
    <property type="match status" value="1"/>
</dbReference>
<accession>A0A4Q8M3K1</accession>
<comment type="caution">
    <text evidence="3">The sequence shown here is derived from an EMBL/GenBank/DDBJ whole genome shotgun (WGS) entry which is preliminary data.</text>
</comment>
<dbReference type="InterPro" id="IPR014729">
    <property type="entry name" value="Rossmann-like_a/b/a_fold"/>
</dbReference>
<evidence type="ECO:0000313" key="3">
    <source>
        <dbReference type="EMBL" id="TAA39249.1"/>
    </source>
</evidence>
<dbReference type="OrthoDB" id="9792500at2"/>
<feature type="domain" description="UspA" evidence="2">
    <location>
        <begin position="1"/>
        <end position="148"/>
    </location>
</feature>
<proteinExistence type="inferred from homology"/>
<sequence length="148" mass="15895">MYTRILIAIDGSELSMRGLDHGLKLAAKLGSKVDILTVSEPWAGGMVDAQGWVVGYESGPEYRAEREQAANAILQPALDRAEAMEVEAEPIHVPDRYAADGILETMAARGNDLAVMASHGRRGVTRVLLGSQTAEVLTRSTVPVLVVR</sequence>
<name>A0A4Q8M3K1_9GAMM</name>
<protein>
    <submittedName>
        <fullName evidence="3">Universal stress protein</fullName>
    </submittedName>
</protein>
<dbReference type="EMBL" id="SHMG01000010">
    <property type="protein sequence ID" value="TAA39249.1"/>
    <property type="molecule type" value="Genomic_DNA"/>
</dbReference>
<organism evidence="3 4">
    <name type="scientific">Pseudoxanthomonas winnipegensis</name>
    <dbReference type="NCBI Taxonomy" id="2480810"/>
    <lineage>
        <taxon>Bacteria</taxon>
        <taxon>Pseudomonadati</taxon>
        <taxon>Pseudomonadota</taxon>
        <taxon>Gammaproteobacteria</taxon>
        <taxon>Lysobacterales</taxon>
        <taxon>Lysobacteraceae</taxon>
        <taxon>Pseudoxanthomonas</taxon>
    </lineage>
</organism>
<dbReference type="InterPro" id="IPR006016">
    <property type="entry name" value="UspA"/>
</dbReference>
<dbReference type="AlphaFoldDB" id="A0A4Q8M3K1"/>
<dbReference type="PRINTS" id="PR01438">
    <property type="entry name" value="UNVRSLSTRESS"/>
</dbReference>
<dbReference type="Gene3D" id="3.40.50.620">
    <property type="entry name" value="HUPs"/>
    <property type="match status" value="1"/>
</dbReference>
<comment type="similarity">
    <text evidence="1">Belongs to the universal stress protein A family.</text>
</comment>
<evidence type="ECO:0000259" key="2">
    <source>
        <dbReference type="Pfam" id="PF00582"/>
    </source>
</evidence>
<dbReference type="Proteomes" id="UP000294164">
    <property type="component" value="Unassembled WGS sequence"/>
</dbReference>